<keyword evidence="7" id="KW-1185">Reference proteome</keyword>
<dbReference type="Pfam" id="PF05485">
    <property type="entry name" value="THAP"/>
    <property type="match status" value="1"/>
</dbReference>
<dbReference type="InterPro" id="IPR006612">
    <property type="entry name" value="THAP_Znf"/>
</dbReference>
<evidence type="ECO:0000256" key="1">
    <source>
        <dbReference type="ARBA" id="ARBA00022723"/>
    </source>
</evidence>
<dbReference type="SMART" id="SM00980">
    <property type="entry name" value="THAP"/>
    <property type="match status" value="1"/>
</dbReference>
<keyword evidence="1" id="KW-0479">Metal-binding</keyword>
<dbReference type="Proteomes" id="UP001152795">
    <property type="component" value="Unassembled WGS sequence"/>
</dbReference>
<comment type="caution">
    <text evidence="6">The sequence shown here is derived from an EMBL/GenBank/DDBJ whole genome shotgun (WGS) entry which is preliminary data.</text>
</comment>
<dbReference type="PANTHER" id="PTHR31751">
    <property type="entry name" value="SI:CH211-108C17.2-RELATED-RELATED"/>
    <property type="match status" value="1"/>
</dbReference>
<name>A0A6S7GG08_PARCT</name>
<evidence type="ECO:0000256" key="4">
    <source>
        <dbReference type="ARBA" id="ARBA00023125"/>
    </source>
</evidence>
<proteinExistence type="predicted"/>
<evidence type="ECO:0000256" key="5">
    <source>
        <dbReference type="SAM" id="MobiDB-lite"/>
    </source>
</evidence>
<dbReference type="EMBL" id="CACRXK020001689">
    <property type="protein sequence ID" value="CAB3990605.1"/>
    <property type="molecule type" value="Genomic_DNA"/>
</dbReference>
<reference evidence="6" key="1">
    <citation type="submission" date="2020-04" db="EMBL/GenBank/DDBJ databases">
        <authorList>
            <person name="Alioto T."/>
            <person name="Alioto T."/>
            <person name="Gomez Garrido J."/>
        </authorList>
    </citation>
    <scope>NUCLEOTIDE SEQUENCE</scope>
    <source>
        <strain evidence="6">A484AB</strain>
    </source>
</reference>
<keyword evidence="3" id="KW-0862">Zinc</keyword>
<accession>A0A6S7GG08</accession>
<dbReference type="GO" id="GO:0003677">
    <property type="term" value="F:DNA binding"/>
    <property type="evidence" value="ECO:0007669"/>
    <property type="project" value="UniProtKB-UniRule"/>
</dbReference>
<dbReference type="PROSITE" id="PS50950">
    <property type="entry name" value="ZF_THAP"/>
    <property type="match status" value="1"/>
</dbReference>
<dbReference type="GO" id="GO:0008270">
    <property type="term" value="F:zinc ion binding"/>
    <property type="evidence" value="ECO:0007669"/>
    <property type="project" value="UniProtKB-KW"/>
</dbReference>
<keyword evidence="2" id="KW-0863">Zinc-finger</keyword>
<dbReference type="OrthoDB" id="5973657at2759"/>
<feature type="compositionally biased region" description="Polar residues" evidence="5">
    <location>
        <begin position="206"/>
        <end position="223"/>
    </location>
</feature>
<feature type="compositionally biased region" description="Acidic residues" evidence="5">
    <location>
        <begin position="248"/>
        <end position="266"/>
    </location>
</feature>
<evidence type="ECO:0000313" key="6">
    <source>
        <dbReference type="EMBL" id="CAB3990605.1"/>
    </source>
</evidence>
<dbReference type="InterPro" id="IPR049012">
    <property type="entry name" value="Mutator_transp_dom"/>
</dbReference>
<feature type="region of interest" description="Disordered" evidence="5">
    <location>
        <begin position="206"/>
        <end position="275"/>
    </location>
</feature>
<dbReference type="PANTHER" id="PTHR31751:SF42">
    <property type="entry name" value="PROTEIN CBG10204"/>
    <property type="match status" value="1"/>
</dbReference>
<gene>
    <name evidence="6" type="ORF">PACLA_8A072140</name>
</gene>
<evidence type="ECO:0000256" key="3">
    <source>
        <dbReference type="ARBA" id="ARBA00022833"/>
    </source>
</evidence>
<evidence type="ECO:0000256" key="2">
    <source>
        <dbReference type="ARBA" id="ARBA00022771"/>
    </source>
</evidence>
<keyword evidence="4" id="KW-0238">DNA-binding</keyword>
<organism evidence="6 7">
    <name type="scientific">Paramuricea clavata</name>
    <name type="common">Red gorgonian</name>
    <name type="synonym">Violescent sea-whip</name>
    <dbReference type="NCBI Taxonomy" id="317549"/>
    <lineage>
        <taxon>Eukaryota</taxon>
        <taxon>Metazoa</taxon>
        <taxon>Cnidaria</taxon>
        <taxon>Anthozoa</taxon>
        <taxon>Octocorallia</taxon>
        <taxon>Malacalcyonacea</taxon>
        <taxon>Plexauridae</taxon>
        <taxon>Paramuricea</taxon>
    </lineage>
</organism>
<dbReference type="Pfam" id="PF20700">
    <property type="entry name" value="Mutator"/>
    <property type="match status" value="1"/>
</dbReference>
<sequence length="652" mass="73793">MPERCVVYGCNNTARSEKGVSLYRIPYCDDNRQVAKGRRKKWLNFIRRKRDQWTPSSGSVVCSKHFTEDCFEYGSDTVPLYKTPKLKRDEIGITAVPSLMPKATCLDSERNVRLQRRGKLSFMEEGPSTSIMEEPQISYVEEPSTGGEIFEEPQPSTSANFGEQSEGIQCGNCESLLKKNRQLRLNWLSAKHKLEICRNQMNSQVESQLGNDSQDMPSSNDPTPASMPIESDDEHSSSDIGLPTSDAVFDEEAPMESTETETEDETNPQHKKVFNDSNLRREPKFIVFFTQLLTLFKFCHACKFDHPLIDVQENGTMAEVTSTCANPKCGRTTKWFSQPYMTGTKIPAGNFLLSFAILVAGTSATKVLRVFNHMGLKCISLSTFFKHQRVSVGKAIPWNIYSLEKISRGIDSRTEEPCAIIHFALVQRNEAGSSTAMEYHGFVRSMEYLLGCGLLIKTFVSDRHTSIAKHMREKLANIKQYFDIWHLKKKVTKVLTKLAKVSGNEIISEWLKPCTNHLYWSARTTQSGNGDVIWAKFSSFFSLVVNKHKNLTNLLFDKCAHADEIHPRKWMDEGSIAYEKMLAALTNKKLMNVIKKASPIGQTSCLEGFHSVLNQFSPKMIGYSYPGMFCRPPNLSAEAIDEFFTCFQESLI</sequence>
<evidence type="ECO:0000313" key="7">
    <source>
        <dbReference type="Proteomes" id="UP001152795"/>
    </source>
</evidence>
<dbReference type="SUPFAM" id="SSF57716">
    <property type="entry name" value="Glucocorticoid receptor-like (DNA-binding domain)"/>
    <property type="match status" value="1"/>
</dbReference>
<protein>
    <submittedName>
        <fullName evidence="6">THAP domain-containing 2</fullName>
    </submittedName>
</protein>
<dbReference type="AlphaFoldDB" id="A0A6S7GG08"/>